<reference evidence="4" key="1">
    <citation type="journal article" date="2019" name="Mol. Biol. Evol.">
        <title>Blast fungal genomes show frequent chromosomal changes, gene gains and losses, and effector gene turnover.</title>
        <authorList>
            <person name="Gomez Luciano L.B."/>
            <person name="Jason Tsai I."/>
            <person name="Chuma I."/>
            <person name="Tosa Y."/>
            <person name="Chen Y.H."/>
            <person name="Li J.Y."/>
            <person name="Li M.Y."/>
            <person name="Jade Lu M.Y."/>
            <person name="Nakayashiki H."/>
            <person name="Li W.H."/>
        </authorList>
    </citation>
    <scope>NUCLEOTIDE SEQUENCE</scope>
    <source>
        <strain evidence="4">NI907</strain>
    </source>
</reference>
<feature type="chain" id="PRO_5028303427" description="Fungal N-terminal domain-containing protein" evidence="2">
    <location>
        <begin position="19"/>
        <end position="244"/>
    </location>
</feature>
<keyword evidence="2" id="KW-0732">Signal</keyword>
<accession>A0A6P8B2I5</accession>
<reference evidence="4" key="3">
    <citation type="submission" date="2025-08" db="UniProtKB">
        <authorList>
            <consortium name="RefSeq"/>
        </authorList>
    </citation>
    <scope>IDENTIFICATION</scope>
    <source>
        <strain evidence="4">NI907</strain>
    </source>
</reference>
<feature type="compositionally biased region" description="Pro residues" evidence="1">
    <location>
        <begin position="21"/>
        <end position="33"/>
    </location>
</feature>
<dbReference type="RefSeq" id="XP_030981249.1">
    <property type="nucleotide sequence ID" value="XM_031127800.1"/>
</dbReference>
<keyword evidence="3" id="KW-1185">Reference proteome</keyword>
<feature type="region of interest" description="Disordered" evidence="1">
    <location>
        <begin position="17"/>
        <end position="42"/>
    </location>
</feature>
<reference evidence="4" key="2">
    <citation type="submission" date="2019-10" db="EMBL/GenBank/DDBJ databases">
        <authorList>
            <consortium name="NCBI Genome Project"/>
        </authorList>
    </citation>
    <scope>NUCLEOTIDE SEQUENCE</scope>
    <source>
        <strain evidence="4">NI907</strain>
    </source>
</reference>
<evidence type="ECO:0000256" key="1">
    <source>
        <dbReference type="SAM" id="MobiDB-lite"/>
    </source>
</evidence>
<evidence type="ECO:0000256" key="2">
    <source>
        <dbReference type="SAM" id="SignalP"/>
    </source>
</evidence>
<organism evidence="3 4">
    <name type="scientific">Pyricularia grisea</name>
    <name type="common">Crabgrass-specific blast fungus</name>
    <name type="synonym">Magnaporthe grisea</name>
    <dbReference type="NCBI Taxonomy" id="148305"/>
    <lineage>
        <taxon>Eukaryota</taxon>
        <taxon>Fungi</taxon>
        <taxon>Dikarya</taxon>
        <taxon>Ascomycota</taxon>
        <taxon>Pezizomycotina</taxon>
        <taxon>Sordariomycetes</taxon>
        <taxon>Sordariomycetidae</taxon>
        <taxon>Magnaporthales</taxon>
        <taxon>Pyriculariaceae</taxon>
        <taxon>Pyricularia</taxon>
    </lineage>
</organism>
<feature type="signal peptide" evidence="2">
    <location>
        <begin position="1"/>
        <end position="18"/>
    </location>
</feature>
<dbReference type="AlphaFoldDB" id="A0A6P8B2I5"/>
<dbReference type="Proteomes" id="UP000515153">
    <property type="component" value="Unplaced"/>
</dbReference>
<sequence length="244" mass="27287">MRVKFLATWGLLFSSAVGSPQPQPEPKPVPMPVPGNSVSQSSEDYLNPAHKIAIAGLVTGTFLTVATRLYDDYLSRYANRAATNEKGVQAQLIAFQNYIGELGKARDPRVDEMAKELNSRLWDIQNRYGYKLRNAGRTQVAGIYAEQGEDLHHLIQDLRHCLSEAQDWDNNHPHGTESSGQQTSYYGYSTRHQSFVKRAINDARQSGISSGSDYKKRDTGSKTGGILRLRNLAHRAQLLHIFDI</sequence>
<name>A0A6P8B2I5_PYRGI</name>
<proteinExistence type="predicted"/>
<evidence type="ECO:0000313" key="3">
    <source>
        <dbReference type="Proteomes" id="UP000515153"/>
    </source>
</evidence>
<dbReference type="KEGG" id="pgri:PgNI_07792"/>
<evidence type="ECO:0008006" key="5">
    <source>
        <dbReference type="Google" id="ProtNLM"/>
    </source>
</evidence>
<dbReference type="GeneID" id="41962709"/>
<evidence type="ECO:0000313" key="4">
    <source>
        <dbReference type="RefSeq" id="XP_030981249.1"/>
    </source>
</evidence>
<protein>
    <recommendedName>
        <fullName evidence="5">Fungal N-terminal domain-containing protein</fullName>
    </recommendedName>
</protein>
<gene>
    <name evidence="4" type="ORF">PgNI_07792</name>
</gene>